<evidence type="ECO:0000256" key="1">
    <source>
        <dbReference type="ARBA" id="ARBA00022614"/>
    </source>
</evidence>
<protein>
    <submittedName>
        <fullName evidence="9">Trophoblast glycoprotein</fullName>
    </submittedName>
</protein>
<keyword evidence="5" id="KW-0472">Membrane</keyword>
<dbReference type="SMART" id="SM00369">
    <property type="entry name" value="LRR_TYP"/>
    <property type="match status" value="5"/>
</dbReference>
<dbReference type="GO" id="GO:0005886">
    <property type="term" value="C:plasma membrane"/>
    <property type="evidence" value="ECO:0007669"/>
    <property type="project" value="TreeGrafter"/>
</dbReference>
<keyword evidence="1" id="KW-0433">Leucine-rich repeat</keyword>
<dbReference type="SMART" id="SM00013">
    <property type="entry name" value="LRRNT"/>
    <property type="match status" value="1"/>
</dbReference>
<dbReference type="Proteomes" id="UP001318040">
    <property type="component" value="Chromosome 51"/>
</dbReference>
<evidence type="ECO:0000259" key="7">
    <source>
        <dbReference type="SMART" id="SM00082"/>
    </source>
</evidence>
<dbReference type="InterPro" id="IPR000372">
    <property type="entry name" value="LRRNT"/>
</dbReference>
<keyword evidence="3" id="KW-0677">Repeat</keyword>
<sequence>MLTATRTTTRMMMMMMKTTNTRKGRRRSHGEVSPRTTTLLLLPPPLLFLLLVNGARGCNAAAAAASSSSASSSSSSLSAEASAAQPTHLSPACPAACECSEQARTVKCVARELTEPPRGLPGYTRTLFLTGNVVSSLGAGGAFARDAVPPLHSLTTLNLSSNRVERVDGGAFAGLTALRVLDLSNNAIRSVHPAAFSGLVSLQELILNRALSRGHRRHNATSESPPSPPPPPSPPSPPRSPSEESPPPPPPPRPPWPWSCLNGLCEALRSGRLLALQRLSLQGNRLLVLPPRYVLRSLPSLATLDLSNNSISSGVGADSGLDSLPALTSLDLSDNAFASPDAAQLELLRRAAPGLALRLGANPLVCDCDIRPFAAWLGNATGWVKDAGHLRCRHPPALRGRPLAELLPGGGGGGGGEEEEPLLPCAGKEVPAALHTSYVFLGLVLALVGLVFLLVLYLNRRGIKLWAEGVRDLCRDHMEASYHYRYEHEAPEIGGDMRRLSATAEA</sequence>
<evidence type="ECO:0000256" key="3">
    <source>
        <dbReference type="ARBA" id="ARBA00022737"/>
    </source>
</evidence>
<dbReference type="GO" id="GO:0090090">
    <property type="term" value="P:negative regulation of canonical Wnt signaling pathway"/>
    <property type="evidence" value="ECO:0007669"/>
    <property type="project" value="TreeGrafter"/>
</dbReference>
<feature type="transmembrane region" description="Helical" evidence="5">
    <location>
        <begin position="438"/>
        <end position="458"/>
    </location>
</feature>
<evidence type="ECO:0000256" key="4">
    <source>
        <dbReference type="SAM" id="MobiDB-lite"/>
    </source>
</evidence>
<dbReference type="InterPro" id="IPR052286">
    <property type="entry name" value="Wnt_signaling_inhibitor"/>
</dbReference>
<dbReference type="InterPro" id="IPR032675">
    <property type="entry name" value="LRR_dom_sf"/>
</dbReference>
<dbReference type="PANTHER" id="PTHR24364">
    <property type="entry name" value="LP06937P"/>
    <property type="match status" value="1"/>
</dbReference>
<proteinExistence type="predicted"/>
<dbReference type="Gene3D" id="3.80.10.10">
    <property type="entry name" value="Ribonuclease Inhibitor"/>
    <property type="match status" value="1"/>
</dbReference>
<organism evidence="8 9">
    <name type="scientific">Petromyzon marinus</name>
    <name type="common">Sea lamprey</name>
    <dbReference type="NCBI Taxonomy" id="7757"/>
    <lineage>
        <taxon>Eukaryota</taxon>
        <taxon>Metazoa</taxon>
        <taxon>Chordata</taxon>
        <taxon>Craniata</taxon>
        <taxon>Vertebrata</taxon>
        <taxon>Cyclostomata</taxon>
        <taxon>Hyperoartia</taxon>
        <taxon>Petromyzontiformes</taxon>
        <taxon>Petromyzontidae</taxon>
        <taxon>Petromyzon</taxon>
    </lineage>
</organism>
<name>A0AAJ7U6P2_PETMA</name>
<reference evidence="9" key="1">
    <citation type="submission" date="2025-08" db="UniProtKB">
        <authorList>
            <consortium name="RefSeq"/>
        </authorList>
    </citation>
    <scope>IDENTIFICATION</scope>
    <source>
        <tissue evidence="9">Sperm</tissue>
    </source>
</reference>
<dbReference type="AlphaFoldDB" id="A0AAJ7U6P2"/>
<keyword evidence="5" id="KW-0812">Transmembrane</keyword>
<evidence type="ECO:0000313" key="8">
    <source>
        <dbReference type="Proteomes" id="UP001318040"/>
    </source>
</evidence>
<dbReference type="RefSeq" id="XP_032829262.1">
    <property type="nucleotide sequence ID" value="XM_032973371.1"/>
</dbReference>
<evidence type="ECO:0000313" key="9">
    <source>
        <dbReference type="RefSeq" id="XP_032829262.1"/>
    </source>
</evidence>
<feature type="compositionally biased region" description="Pro residues" evidence="4">
    <location>
        <begin position="225"/>
        <end position="252"/>
    </location>
</feature>
<accession>A0AAJ7U6P2</accession>
<evidence type="ECO:0000259" key="6">
    <source>
        <dbReference type="SMART" id="SM00013"/>
    </source>
</evidence>
<dbReference type="InterPro" id="IPR001611">
    <property type="entry name" value="Leu-rich_rpt"/>
</dbReference>
<gene>
    <name evidence="9" type="primary">TPBG</name>
</gene>
<dbReference type="SMART" id="SM00082">
    <property type="entry name" value="LRRCT"/>
    <property type="match status" value="1"/>
</dbReference>
<keyword evidence="2" id="KW-0732">Signal</keyword>
<evidence type="ECO:0000256" key="5">
    <source>
        <dbReference type="SAM" id="Phobius"/>
    </source>
</evidence>
<dbReference type="KEGG" id="pmrn:116953294"/>
<feature type="domain" description="LRRCT" evidence="7">
    <location>
        <begin position="362"/>
        <end position="414"/>
    </location>
</feature>
<dbReference type="Pfam" id="PF13855">
    <property type="entry name" value="LRR_8"/>
    <property type="match status" value="2"/>
</dbReference>
<keyword evidence="8" id="KW-1185">Reference proteome</keyword>
<dbReference type="SUPFAM" id="SSF52058">
    <property type="entry name" value="L domain-like"/>
    <property type="match status" value="1"/>
</dbReference>
<dbReference type="InterPro" id="IPR000483">
    <property type="entry name" value="Cys-rich_flank_reg_C"/>
</dbReference>
<dbReference type="InterPro" id="IPR003591">
    <property type="entry name" value="Leu-rich_rpt_typical-subtyp"/>
</dbReference>
<dbReference type="PANTHER" id="PTHR24364:SF16">
    <property type="entry name" value="TROPHOBLAST GLYCOPROTEIN-LIKE"/>
    <property type="match status" value="1"/>
</dbReference>
<dbReference type="PRINTS" id="PR00019">
    <property type="entry name" value="LEURICHRPT"/>
</dbReference>
<dbReference type="PROSITE" id="PS51450">
    <property type="entry name" value="LRR"/>
    <property type="match status" value="1"/>
</dbReference>
<keyword evidence="5" id="KW-1133">Transmembrane helix</keyword>
<evidence type="ECO:0000256" key="2">
    <source>
        <dbReference type="ARBA" id="ARBA00022729"/>
    </source>
</evidence>
<feature type="domain" description="LRRNT" evidence="6">
    <location>
        <begin position="92"/>
        <end position="126"/>
    </location>
</feature>
<feature type="region of interest" description="Disordered" evidence="4">
    <location>
        <begin position="213"/>
        <end position="252"/>
    </location>
</feature>